<dbReference type="GO" id="GO:0006431">
    <property type="term" value="P:methionyl-tRNA aminoacylation"/>
    <property type="evidence" value="ECO:0007669"/>
    <property type="project" value="InterPro"/>
</dbReference>
<evidence type="ECO:0000256" key="17">
    <source>
        <dbReference type="SAM" id="Coils"/>
    </source>
</evidence>
<organism evidence="20 21">
    <name type="scientific">Trichuris muris</name>
    <name type="common">Mouse whipworm</name>
    <dbReference type="NCBI Taxonomy" id="70415"/>
    <lineage>
        <taxon>Eukaryota</taxon>
        <taxon>Metazoa</taxon>
        <taxon>Ecdysozoa</taxon>
        <taxon>Nematoda</taxon>
        <taxon>Enoplea</taxon>
        <taxon>Dorylaimia</taxon>
        <taxon>Trichinellida</taxon>
        <taxon>Trichuridae</taxon>
        <taxon>Trichuris</taxon>
    </lineage>
</organism>
<keyword evidence="10 15" id="KW-0694">RNA-binding</keyword>
<dbReference type="Gene3D" id="2.40.50.140">
    <property type="entry name" value="Nucleic acid-binding proteins"/>
    <property type="match status" value="1"/>
</dbReference>
<dbReference type="InterPro" id="IPR029038">
    <property type="entry name" value="MetRS_Zn"/>
</dbReference>
<comment type="catalytic activity">
    <reaction evidence="14">
        <text>tRNA(Met) + L-methionine + ATP = L-methionyl-tRNA(Met) + AMP + diphosphate</text>
        <dbReference type="Rhea" id="RHEA:13481"/>
        <dbReference type="Rhea" id="RHEA-COMP:9667"/>
        <dbReference type="Rhea" id="RHEA-COMP:9698"/>
        <dbReference type="ChEBI" id="CHEBI:30616"/>
        <dbReference type="ChEBI" id="CHEBI:33019"/>
        <dbReference type="ChEBI" id="CHEBI:57844"/>
        <dbReference type="ChEBI" id="CHEBI:78442"/>
        <dbReference type="ChEBI" id="CHEBI:78530"/>
        <dbReference type="ChEBI" id="CHEBI:456215"/>
        <dbReference type="EC" id="6.1.1.10"/>
    </reaction>
</comment>
<dbReference type="InterPro" id="IPR033911">
    <property type="entry name" value="MetRS_core"/>
</dbReference>
<dbReference type="InterPro" id="IPR015413">
    <property type="entry name" value="Methionyl/Leucyl_tRNA_Synth"/>
</dbReference>
<proteinExistence type="inferred from homology"/>
<dbReference type="AlphaFoldDB" id="A0A5S6QKB4"/>
<name>A0A5S6QKB4_TRIMR</name>
<dbReference type="SUPFAM" id="SSF50249">
    <property type="entry name" value="Nucleic acid-binding proteins"/>
    <property type="match status" value="1"/>
</dbReference>
<dbReference type="WBParaSite" id="TMUE_2000007337.1">
    <property type="protein sequence ID" value="TMUE_2000007337.1"/>
    <property type="gene ID" value="WBGene00299860"/>
</dbReference>
<protein>
    <recommendedName>
        <fullName evidence="4">Methionine--tRNA ligase, cytoplasmic</fullName>
        <ecNumber evidence="3">6.1.1.10</ecNumber>
    </recommendedName>
    <alternativeName>
        <fullName evidence="13">Methionyl-tRNA synthetase</fullName>
    </alternativeName>
</protein>
<evidence type="ECO:0000256" key="16">
    <source>
        <dbReference type="RuleBase" id="RU363039"/>
    </source>
</evidence>
<dbReference type="NCBIfam" id="NF001100">
    <property type="entry name" value="PRK00133.1"/>
    <property type="match status" value="1"/>
</dbReference>
<dbReference type="PANTHER" id="PTHR45765:SF1">
    <property type="entry name" value="METHIONINE--TRNA LIGASE, CYTOPLASMIC"/>
    <property type="match status" value="1"/>
</dbReference>
<dbReference type="InterPro" id="IPR009080">
    <property type="entry name" value="tRNAsynth_Ia_anticodon-bd"/>
</dbReference>
<dbReference type="PROSITE" id="PS00178">
    <property type="entry name" value="AA_TRNA_LIGASE_I"/>
    <property type="match status" value="1"/>
</dbReference>
<feature type="compositionally biased region" description="Basic and acidic residues" evidence="18">
    <location>
        <begin position="750"/>
        <end position="762"/>
    </location>
</feature>
<evidence type="ECO:0000313" key="21">
    <source>
        <dbReference type="WBParaSite" id="TMUE_2000007337.1"/>
    </source>
</evidence>
<dbReference type="GO" id="GO:0005829">
    <property type="term" value="C:cytosol"/>
    <property type="evidence" value="ECO:0007669"/>
    <property type="project" value="TreeGrafter"/>
</dbReference>
<keyword evidence="6 15" id="KW-0820">tRNA-binding</keyword>
<dbReference type="PANTHER" id="PTHR45765">
    <property type="entry name" value="METHIONINE--TRNA LIGASE"/>
    <property type="match status" value="1"/>
</dbReference>
<dbReference type="Gene3D" id="2.20.28.20">
    <property type="entry name" value="Methionyl-tRNA synthetase, Zn-domain"/>
    <property type="match status" value="1"/>
</dbReference>
<dbReference type="SUPFAM" id="SSF52374">
    <property type="entry name" value="Nucleotidylyl transferase"/>
    <property type="match status" value="1"/>
</dbReference>
<dbReference type="GO" id="GO:0000049">
    <property type="term" value="F:tRNA binding"/>
    <property type="evidence" value="ECO:0007669"/>
    <property type="project" value="UniProtKB-UniRule"/>
</dbReference>
<dbReference type="GO" id="GO:0017101">
    <property type="term" value="C:aminoacyl-tRNA synthetase multienzyme complex"/>
    <property type="evidence" value="ECO:0007669"/>
    <property type="project" value="TreeGrafter"/>
</dbReference>
<evidence type="ECO:0000256" key="2">
    <source>
        <dbReference type="ARBA" id="ARBA00005594"/>
    </source>
</evidence>
<feature type="coiled-coil region" evidence="17">
    <location>
        <begin position="655"/>
        <end position="708"/>
    </location>
</feature>
<keyword evidence="8 16" id="KW-0547">Nucleotide-binding</keyword>
<keyword evidence="17" id="KW-0175">Coiled coil</keyword>
<dbReference type="SUPFAM" id="SSF57770">
    <property type="entry name" value="Methionyl-tRNA synthetase (MetRS), Zn-domain"/>
    <property type="match status" value="1"/>
</dbReference>
<dbReference type="STRING" id="70415.A0A5S6QKB4"/>
<feature type="domain" description="TRNA-binding" evidence="19">
    <location>
        <begin position="779"/>
        <end position="880"/>
    </location>
</feature>
<reference evidence="21" key="1">
    <citation type="submission" date="2019-12" db="UniProtKB">
        <authorList>
            <consortium name="WormBaseParasite"/>
        </authorList>
    </citation>
    <scope>IDENTIFICATION</scope>
</reference>
<dbReference type="Pfam" id="PF19303">
    <property type="entry name" value="Anticodon_3"/>
    <property type="match status" value="1"/>
</dbReference>
<keyword evidence="12 16" id="KW-0030">Aminoacyl-tRNA synthetase</keyword>
<evidence type="ECO:0000256" key="4">
    <source>
        <dbReference type="ARBA" id="ARBA00018335"/>
    </source>
</evidence>
<keyword evidence="7 16" id="KW-0436">Ligase</keyword>
<evidence type="ECO:0000256" key="14">
    <source>
        <dbReference type="ARBA" id="ARBA00047364"/>
    </source>
</evidence>
<dbReference type="InterPro" id="IPR023458">
    <property type="entry name" value="Met-tRNA_ligase_1"/>
</dbReference>
<dbReference type="Gene3D" id="3.40.50.620">
    <property type="entry name" value="HUPs"/>
    <property type="match status" value="1"/>
</dbReference>
<keyword evidence="9 16" id="KW-0067">ATP-binding</keyword>
<evidence type="ECO:0000256" key="5">
    <source>
        <dbReference type="ARBA" id="ARBA00022490"/>
    </source>
</evidence>
<dbReference type="Proteomes" id="UP000046395">
    <property type="component" value="Unassembled WGS sequence"/>
</dbReference>
<comment type="similarity">
    <text evidence="2 16">Belongs to the class-I aminoacyl-tRNA synthetase family.</text>
</comment>
<feature type="region of interest" description="Disordered" evidence="18">
    <location>
        <begin position="732"/>
        <end position="778"/>
    </location>
</feature>
<evidence type="ECO:0000259" key="19">
    <source>
        <dbReference type="PROSITE" id="PS50886"/>
    </source>
</evidence>
<dbReference type="Pfam" id="PF01588">
    <property type="entry name" value="tRNA_bind"/>
    <property type="match status" value="1"/>
</dbReference>
<dbReference type="HAMAP" id="MF_00098">
    <property type="entry name" value="Met_tRNA_synth_type1"/>
    <property type="match status" value="1"/>
</dbReference>
<evidence type="ECO:0000256" key="9">
    <source>
        <dbReference type="ARBA" id="ARBA00022840"/>
    </source>
</evidence>
<accession>A0A5S6QKB4</accession>
<dbReference type="FunFam" id="2.20.28.20:FF:000001">
    <property type="entry name" value="Methionine--tRNA ligase"/>
    <property type="match status" value="1"/>
</dbReference>
<evidence type="ECO:0000256" key="18">
    <source>
        <dbReference type="SAM" id="MobiDB-lite"/>
    </source>
</evidence>
<comment type="subcellular location">
    <subcellularLocation>
        <location evidence="1">Cytoplasm</location>
    </subcellularLocation>
</comment>
<dbReference type="CDD" id="cd02799">
    <property type="entry name" value="tRNA_bind_EMAP-II_like"/>
    <property type="match status" value="1"/>
</dbReference>
<dbReference type="GO" id="GO:0004825">
    <property type="term" value="F:methionine-tRNA ligase activity"/>
    <property type="evidence" value="ECO:0007669"/>
    <property type="project" value="UniProtKB-EC"/>
</dbReference>
<dbReference type="CDD" id="cd00814">
    <property type="entry name" value="MetRS_core"/>
    <property type="match status" value="1"/>
</dbReference>
<evidence type="ECO:0000256" key="3">
    <source>
        <dbReference type="ARBA" id="ARBA00012838"/>
    </source>
</evidence>
<dbReference type="PROSITE" id="PS50886">
    <property type="entry name" value="TRBD"/>
    <property type="match status" value="1"/>
</dbReference>
<dbReference type="InterPro" id="IPR002547">
    <property type="entry name" value="tRNA-bd_dom"/>
</dbReference>
<dbReference type="PRINTS" id="PR01041">
    <property type="entry name" value="TRNASYNTHMET"/>
</dbReference>
<dbReference type="NCBIfam" id="TIGR00398">
    <property type="entry name" value="metG"/>
    <property type="match status" value="1"/>
</dbReference>
<dbReference type="InterPro" id="IPR001412">
    <property type="entry name" value="aa-tRNA-synth_I_CS"/>
</dbReference>
<dbReference type="InterPro" id="IPR041872">
    <property type="entry name" value="Anticodon_Met"/>
</dbReference>
<evidence type="ECO:0000256" key="1">
    <source>
        <dbReference type="ARBA" id="ARBA00004496"/>
    </source>
</evidence>
<dbReference type="CDD" id="cd07957">
    <property type="entry name" value="Anticodon_Ia_Met"/>
    <property type="match status" value="1"/>
</dbReference>
<evidence type="ECO:0000256" key="7">
    <source>
        <dbReference type="ARBA" id="ARBA00022598"/>
    </source>
</evidence>
<dbReference type="Gene3D" id="1.10.730.10">
    <property type="entry name" value="Isoleucyl-tRNA Synthetase, Domain 1"/>
    <property type="match status" value="1"/>
</dbReference>
<dbReference type="InterPro" id="IPR014729">
    <property type="entry name" value="Rossmann-like_a/b/a_fold"/>
</dbReference>
<evidence type="ECO:0000256" key="8">
    <source>
        <dbReference type="ARBA" id="ARBA00022741"/>
    </source>
</evidence>
<keyword evidence="20" id="KW-1185">Reference proteome</keyword>
<dbReference type="InterPro" id="IPR012340">
    <property type="entry name" value="NA-bd_OB-fold"/>
</dbReference>
<evidence type="ECO:0000256" key="11">
    <source>
        <dbReference type="ARBA" id="ARBA00022917"/>
    </source>
</evidence>
<keyword evidence="11 16" id="KW-0648">Protein biosynthesis</keyword>
<evidence type="ECO:0000256" key="12">
    <source>
        <dbReference type="ARBA" id="ARBA00023146"/>
    </source>
</evidence>
<sequence length="965" mass="107851">MARKKDHSSSNGSRLNVPLAGKRNVLITSALPYVNNVPHLGTIIGCVLSGDVFARYCRLRGYTTLYICGTDEYGTATETKAIEEGVSPQEICDKYYKLHKEVYEWFNIKFDYFGRTSTEQQTQIVQEIFNDLYANGYTSPKSVDQLHCSQCNRFLADRFVEGECPFCAYEDARGDQCDMCGRLINATELKNPKCKVCRQAPTVRSSEHLFLDLAKLQPKVETYLQKLWSEGSVWSSNAVAITKGWLNDGLKERCITRDLKWGTPVPLEQFADKVFYVWFDATIGYMSITANYLPNNWKDWWMGKEKVELYNFIGKDNVLFHSIVFPATLMATGKTYTMVSHISATEYLTYEDTKFSKSRGIGVFGTDAKHTSLPPDLWRFYLLYIRPESQDSSFNWSDFALKVNSELLNNLGNFINRTLSFLAKNFDGVVADISIEENRQIADSISQEMRAYLSNMDNLRFRDSIRNILNISRLCNQFIQSSQPWVLYKGSDSDRSKAASVISLAVNAVAILEPMLQPFMPEVCKTVRSQLNVENSELRDSFKAVLNPGHTIGVVSPLFSKFENDLVETYRAKFGGNAPTSAGPDSKDAVETKNVKVVNASKKVKILERARRQPVDKSVVTVSTGMDGFSGEESPSGVCNGSIAYGNIAAKLQSFERLTDELTQRTAEITRLESTLSALESKLISMAEKKFEQDKAQLQRRIAHMQLEYYKVTGKSHPDIGGPISFTEVELEPPKQQASVDLKQQAPARPKREVTSSDEKNKGKPSKAKQHVDEEAPPDFSRLDVRVGLIKTATKHPDADSLYVEKVDLGEGKLRTVISGLVNFIPIEQMQNRLAILLCNLKPVKMRGIESQAMVLCASTKEAVEILEPPNGSTPGDRVSCCLYDGTPEKQLNPKKKIWEALQPLLLVDSEGRACFKGTPLQVAGKGNRGCSLDCMNKGCAKVKDNRLTGPARVPASELTGVFPI</sequence>
<dbReference type="InterPro" id="IPR014758">
    <property type="entry name" value="Met-tRNA_synth"/>
</dbReference>
<dbReference type="Pfam" id="PF09334">
    <property type="entry name" value="tRNA-synt_1g"/>
    <property type="match status" value="1"/>
</dbReference>
<evidence type="ECO:0000256" key="13">
    <source>
        <dbReference type="ARBA" id="ARBA00030904"/>
    </source>
</evidence>
<keyword evidence="5" id="KW-0963">Cytoplasm</keyword>
<dbReference type="FunFam" id="2.40.50.140:FF:000047">
    <property type="entry name" value="tyrosine--tRNA ligase, cytoplasmic isoform X2"/>
    <property type="match status" value="1"/>
</dbReference>
<evidence type="ECO:0000256" key="10">
    <source>
        <dbReference type="ARBA" id="ARBA00022884"/>
    </source>
</evidence>
<evidence type="ECO:0000256" key="15">
    <source>
        <dbReference type="PROSITE-ProRule" id="PRU00209"/>
    </source>
</evidence>
<evidence type="ECO:0000313" key="20">
    <source>
        <dbReference type="Proteomes" id="UP000046395"/>
    </source>
</evidence>
<evidence type="ECO:0000256" key="6">
    <source>
        <dbReference type="ARBA" id="ARBA00022555"/>
    </source>
</evidence>
<dbReference type="EC" id="6.1.1.10" evidence="3"/>
<dbReference type="SUPFAM" id="SSF47323">
    <property type="entry name" value="Anticodon-binding domain of a subclass of class I aminoacyl-tRNA synthetases"/>
    <property type="match status" value="1"/>
</dbReference>
<dbReference type="GO" id="GO:0005524">
    <property type="term" value="F:ATP binding"/>
    <property type="evidence" value="ECO:0007669"/>
    <property type="project" value="UniProtKB-KW"/>
</dbReference>